<dbReference type="InterPro" id="IPR022398">
    <property type="entry name" value="Peptidase_S8_His-AS"/>
</dbReference>
<dbReference type="InterPro" id="IPR023828">
    <property type="entry name" value="Peptidase_S8_Ser-AS"/>
</dbReference>
<dbReference type="InterPro" id="IPR000209">
    <property type="entry name" value="Peptidase_S8/S53_dom"/>
</dbReference>
<keyword evidence="3 5" id="KW-0378">Hydrolase</keyword>
<proteinExistence type="inferred from homology"/>
<keyword evidence="4 5" id="KW-0720">Serine protease</keyword>
<feature type="chain" id="PRO_5046866159" evidence="6">
    <location>
        <begin position="24"/>
        <end position="426"/>
    </location>
</feature>
<keyword evidence="9" id="KW-1185">Reference proteome</keyword>
<dbReference type="PANTHER" id="PTHR43806">
    <property type="entry name" value="PEPTIDASE S8"/>
    <property type="match status" value="1"/>
</dbReference>
<feature type="active site" description="Charge relay system" evidence="5">
    <location>
        <position position="194"/>
    </location>
</feature>
<dbReference type="InterPro" id="IPR015500">
    <property type="entry name" value="Peptidase_S8_subtilisin-rel"/>
</dbReference>
<feature type="active site" description="Charge relay system" evidence="5">
    <location>
        <position position="367"/>
    </location>
</feature>
<evidence type="ECO:0000256" key="5">
    <source>
        <dbReference type="PROSITE-ProRule" id="PRU01240"/>
    </source>
</evidence>
<keyword evidence="2 5" id="KW-0645">Protease</keyword>
<dbReference type="Proteomes" id="UP001292182">
    <property type="component" value="Unassembled WGS sequence"/>
</dbReference>
<dbReference type="CDD" id="cd05561">
    <property type="entry name" value="Peptidases_S8_4"/>
    <property type="match status" value="1"/>
</dbReference>
<keyword evidence="6" id="KW-0732">Signal</keyword>
<evidence type="ECO:0000313" key="9">
    <source>
        <dbReference type="Proteomes" id="UP001292182"/>
    </source>
</evidence>
<dbReference type="PROSITE" id="PS00138">
    <property type="entry name" value="SUBTILASE_SER"/>
    <property type="match status" value="1"/>
</dbReference>
<sequence length="426" mass="42735">MKRTTRYLALSMAAAGLALGVTAGRAQLVPSLPGMPSLPGGLPSVGRGMASLADPVIDRVDAASRATIRQLEQVRRATFAQLVRDHPNAIALDPMGFPARAGEVVVDAPSDALLTAVGQLGFKVIERDDVLGVGFVRLRVPPGQSLKAALGILEKLGGEVSADQLHLPSGGGTLATTSLSEGSGGRGTMVGVIDGGAEGAAVTEGFATGAPRPNDHGTAVASLIAGSNGIRGSLPGARIASADVYGSDPAGGNATAIAKALGWLVEQRVSVATISLVGPANPLLARVVAAAQKRGLIIVAAVGNNGPAAPPAYPASYPGVIAVTGVDGRGRPLIEAGRASHLDYAAPGADMLAAGVGGRRFKVRGTSFAAPLVAGRVAAAYPSLDPARIRAALAEVDAEAKKIGRKGEEKVIGRGMVCADCRTPVQ</sequence>
<dbReference type="PROSITE" id="PS00137">
    <property type="entry name" value="SUBTILASE_HIS"/>
    <property type="match status" value="1"/>
</dbReference>
<evidence type="ECO:0000256" key="6">
    <source>
        <dbReference type="SAM" id="SignalP"/>
    </source>
</evidence>
<organism evidence="8 9">
    <name type="scientific">Sphingomonas sanguinis</name>
    <dbReference type="NCBI Taxonomy" id="33051"/>
    <lineage>
        <taxon>Bacteria</taxon>
        <taxon>Pseudomonadati</taxon>
        <taxon>Pseudomonadota</taxon>
        <taxon>Alphaproteobacteria</taxon>
        <taxon>Sphingomonadales</taxon>
        <taxon>Sphingomonadaceae</taxon>
        <taxon>Sphingomonas</taxon>
    </lineage>
</organism>
<evidence type="ECO:0000256" key="2">
    <source>
        <dbReference type="ARBA" id="ARBA00022670"/>
    </source>
</evidence>
<evidence type="ECO:0000313" key="8">
    <source>
        <dbReference type="EMBL" id="MDZ7281729.1"/>
    </source>
</evidence>
<comment type="caution">
    <text evidence="8">The sequence shown here is derived from an EMBL/GenBank/DDBJ whole genome shotgun (WGS) entry which is preliminary data.</text>
</comment>
<evidence type="ECO:0000256" key="4">
    <source>
        <dbReference type="ARBA" id="ARBA00022825"/>
    </source>
</evidence>
<gene>
    <name evidence="8" type="ORF">N4G62_06780</name>
</gene>
<dbReference type="PANTHER" id="PTHR43806:SF11">
    <property type="entry name" value="CEREVISIN-RELATED"/>
    <property type="match status" value="1"/>
</dbReference>
<accession>A0ABU5LP62</accession>
<dbReference type="PRINTS" id="PR00723">
    <property type="entry name" value="SUBTILISIN"/>
</dbReference>
<name>A0ABU5LP62_9SPHN</name>
<feature type="signal peptide" evidence="6">
    <location>
        <begin position="1"/>
        <end position="23"/>
    </location>
</feature>
<evidence type="ECO:0000256" key="1">
    <source>
        <dbReference type="ARBA" id="ARBA00011073"/>
    </source>
</evidence>
<dbReference type="RefSeq" id="WP_322538967.1">
    <property type="nucleotide sequence ID" value="NZ_JAOBTW010000006.1"/>
</dbReference>
<feature type="active site" description="Charge relay system" evidence="5">
    <location>
        <position position="216"/>
    </location>
</feature>
<dbReference type="SUPFAM" id="SSF52743">
    <property type="entry name" value="Subtilisin-like"/>
    <property type="match status" value="1"/>
</dbReference>
<dbReference type="Gene3D" id="3.40.50.200">
    <property type="entry name" value="Peptidase S8/S53 domain"/>
    <property type="match status" value="1"/>
</dbReference>
<dbReference type="InterPro" id="IPR050131">
    <property type="entry name" value="Peptidase_S8_subtilisin-like"/>
</dbReference>
<evidence type="ECO:0000256" key="3">
    <source>
        <dbReference type="ARBA" id="ARBA00022801"/>
    </source>
</evidence>
<dbReference type="PROSITE" id="PS51892">
    <property type="entry name" value="SUBTILASE"/>
    <property type="match status" value="1"/>
</dbReference>
<comment type="similarity">
    <text evidence="1 5">Belongs to the peptidase S8 family.</text>
</comment>
<reference evidence="9" key="1">
    <citation type="submission" date="2023-07" db="EMBL/GenBank/DDBJ databases">
        <title>Whole genome sequence analysis of rice epiphytic Sphingomonas sanguinis OsEp_Plm_15B2.</title>
        <authorList>
            <person name="Sahu K.P."/>
            <person name="Asharani P."/>
            <person name="Reddy B."/>
            <person name="Kumar A."/>
        </authorList>
    </citation>
    <scope>NUCLEOTIDE SEQUENCE [LARGE SCALE GENOMIC DNA]</scope>
    <source>
        <strain evidence="9">OsEp_Plm_15B2</strain>
    </source>
</reference>
<dbReference type="EMBL" id="JAOBTW010000006">
    <property type="protein sequence ID" value="MDZ7281729.1"/>
    <property type="molecule type" value="Genomic_DNA"/>
</dbReference>
<protein>
    <submittedName>
        <fullName evidence="8">S8 family serine peptidase</fullName>
    </submittedName>
</protein>
<dbReference type="InterPro" id="IPR036852">
    <property type="entry name" value="Peptidase_S8/S53_dom_sf"/>
</dbReference>
<evidence type="ECO:0000259" key="7">
    <source>
        <dbReference type="Pfam" id="PF00082"/>
    </source>
</evidence>
<dbReference type="Pfam" id="PF00082">
    <property type="entry name" value="Peptidase_S8"/>
    <property type="match status" value="1"/>
</dbReference>
<feature type="domain" description="Peptidase S8/S53" evidence="7">
    <location>
        <begin position="213"/>
        <end position="395"/>
    </location>
</feature>